<proteinExistence type="inferred from homology"/>
<keyword evidence="10" id="KW-1003">Cell membrane</keyword>
<dbReference type="InterPro" id="IPR000131">
    <property type="entry name" value="ATP_synth_F1_gsu"/>
</dbReference>
<accession>A0A3A3Z426</accession>
<organism evidence="12 13">
    <name type="scientific">Vallicoccus soli</name>
    <dbReference type="NCBI Taxonomy" id="2339232"/>
    <lineage>
        <taxon>Bacteria</taxon>
        <taxon>Bacillati</taxon>
        <taxon>Actinomycetota</taxon>
        <taxon>Actinomycetes</taxon>
        <taxon>Motilibacterales</taxon>
        <taxon>Vallicoccaceae</taxon>
        <taxon>Vallicoccus</taxon>
    </lineage>
</organism>
<dbReference type="InterPro" id="IPR023632">
    <property type="entry name" value="ATP_synth_F1_gsu_CS"/>
</dbReference>
<evidence type="ECO:0000256" key="5">
    <source>
        <dbReference type="ARBA" id="ARBA00022781"/>
    </source>
</evidence>
<evidence type="ECO:0000256" key="3">
    <source>
        <dbReference type="ARBA" id="ARBA00007681"/>
    </source>
</evidence>
<dbReference type="GO" id="GO:0042777">
    <property type="term" value="P:proton motive force-driven plasma membrane ATP synthesis"/>
    <property type="evidence" value="ECO:0007669"/>
    <property type="project" value="UniProtKB-UniRule"/>
</dbReference>
<comment type="similarity">
    <text evidence="3 10">Belongs to the ATPase gamma chain family.</text>
</comment>
<keyword evidence="5 10" id="KW-0375">Hydrogen ion transport</keyword>
<evidence type="ECO:0000256" key="9">
    <source>
        <dbReference type="ARBA" id="ARBA00023310"/>
    </source>
</evidence>
<dbReference type="GO" id="GO:0046933">
    <property type="term" value="F:proton-transporting ATP synthase activity, rotational mechanism"/>
    <property type="evidence" value="ECO:0007669"/>
    <property type="project" value="UniProtKB-UniRule"/>
</dbReference>
<dbReference type="OrthoDB" id="9812769at2"/>
<evidence type="ECO:0000313" key="13">
    <source>
        <dbReference type="Proteomes" id="UP000265614"/>
    </source>
</evidence>
<dbReference type="PANTHER" id="PTHR11693:SF22">
    <property type="entry name" value="ATP SYNTHASE SUBUNIT GAMMA, MITOCHONDRIAL"/>
    <property type="match status" value="1"/>
</dbReference>
<evidence type="ECO:0000256" key="11">
    <source>
        <dbReference type="SAM" id="MobiDB-lite"/>
    </source>
</evidence>
<dbReference type="EMBL" id="QZEZ01000001">
    <property type="protein sequence ID" value="RJK98154.1"/>
    <property type="molecule type" value="Genomic_DNA"/>
</dbReference>
<dbReference type="Gene3D" id="1.10.287.80">
    <property type="entry name" value="ATP synthase, gamma subunit, helix hairpin domain"/>
    <property type="match status" value="2"/>
</dbReference>
<dbReference type="NCBIfam" id="TIGR01146">
    <property type="entry name" value="ATPsyn_F1gamma"/>
    <property type="match status" value="1"/>
</dbReference>
<evidence type="ECO:0000256" key="2">
    <source>
        <dbReference type="ARBA" id="ARBA00004170"/>
    </source>
</evidence>
<keyword evidence="7 10" id="KW-0472">Membrane</keyword>
<dbReference type="PRINTS" id="PR00126">
    <property type="entry name" value="ATPASEGAMMA"/>
</dbReference>
<keyword evidence="8 10" id="KW-0139">CF(1)</keyword>
<evidence type="ECO:0000256" key="6">
    <source>
        <dbReference type="ARBA" id="ARBA00023065"/>
    </source>
</evidence>
<comment type="subunit">
    <text evidence="10">F-type ATPases have 2 components, CF(1) - the catalytic core - and CF(0) - the membrane proton channel. CF(1) has five subunits: alpha(3), beta(3), gamma(1), delta(1), epsilon(1). CF(0) has three main subunits: a, b and c.</text>
</comment>
<keyword evidence="6 10" id="KW-0406">Ion transport</keyword>
<keyword evidence="4 10" id="KW-0813">Transport</keyword>
<dbReference type="GO" id="GO:0005886">
    <property type="term" value="C:plasma membrane"/>
    <property type="evidence" value="ECO:0007669"/>
    <property type="project" value="UniProtKB-SubCell"/>
</dbReference>
<evidence type="ECO:0000256" key="4">
    <source>
        <dbReference type="ARBA" id="ARBA00022448"/>
    </source>
</evidence>
<dbReference type="RefSeq" id="WP_119949080.1">
    <property type="nucleotide sequence ID" value="NZ_QZEZ01000001.1"/>
</dbReference>
<dbReference type="Gene3D" id="3.40.1380.10">
    <property type="match status" value="1"/>
</dbReference>
<name>A0A3A3Z426_9ACTN</name>
<dbReference type="AlphaFoldDB" id="A0A3A3Z426"/>
<comment type="subcellular location">
    <subcellularLocation>
        <location evidence="10">Cell membrane</location>
        <topology evidence="10">Peripheral membrane protein</topology>
    </subcellularLocation>
    <subcellularLocation>
        <location evidence="2">Membrane</location>
        <topology evidence="2">Peripheral membrane protein</topology>
    </subcellularLocation>
</comment>
<feature type="region of interest" description="Disordered" evidence="11">
    <location>
        <begin position="207"/>
        <end position="231"/>
    </location>
</feature>
<dbReference type="PANTHER" id="PTHR11693">
    <property type="entry name" value="ATP SYNTHASE GAMMA CHAIN"/>
    <property type="match status" value="1"/>
</dbReference>
<evidence type="ECO:0000313" key="12">
    <source>
        <dbReference type="EMBL" id="RJK98154.1"/>
    </source>
</evidence>
<protein>
    <recommendedName>
        <fullName evidence="10">ATP synthase gamma chain</fullName>
    </recommendedName>
    <alternativeName>
        <fullName evidence="10">ATP synthase F1 sector gamma subunit</fullName>
    </alternativeName>
    <alternativeName>
        <fullName evidence="10">F-ATPase gamma subunit</fullName>
    </alternativeName>
</protein>
<evidence type="ECO:0000256" key="1">
    <source>
        <dbReference type="ARBA" id="ARBA00003456"/>
    </source>
</evidence>
<dbReference type="Proteomes" id="UP000265614">
    <property type="component" value="Unassembled WGS sequence"/>
</dbReference>
<dbReference type="NCBIfam" id="NF004145">
    <property type="entry name" value="PRK05621.1-2"/>
    <property type="match status" value="1"/>
</dbReference>
<dbReference type="GO" id="GO:0005524">
    <property type="term" value="F:ATP binding"/>
    <property type="evidence" value="ECO:0007669"/>
    <property type="project" value="UniProtKB-UniRule"/>
</dbReference>
<dbReference type="InterPro" id="IPR035968">
    <property type="entry name" value="ATP_synth_F1_ATPase_gsu"/>
</dbReference>
<sequence length="327" mass="35370">MGAQLRVYRRRIRSVNATKKITRAMELISASRIVKAQQRVQASRPYAEAIVRALEAASSVASVDHPLLASGREARRAAVLVVSSDRGLAGAYSSNAIKQGEALTTLLREEGKEVVPYLVGRKAVSFYRFRGREVREDWTGFTDNPTFEDAKEIADTLIADFLRPTEEGGVDEIHVVYTHFRNMGVQEPRAVRILPLVVEDSEATGAAGFISDDGAPDEPDPTFQHGAGPGSPDLLPLYEFEPSAERVLDALLPRYVTNLVYNALLLAAASEHAARRRAMKAATDNADELAKSLTRAANAARQAEITQEISEIVGGANALADATAGSE</sequence>
<dbReference type="SUPFAM" id="SSF52943">
    <property type="entry name" value="ATP synthase (F1-ATPase), gamma subunit"/>
    <property type="match status" value="1"/>
</dbReference>
<evidence type="ECO:0000256" key="10">
    <source>
        <dbReference type="HAMAP-Rule" id="MF_00815"/>
    </source>
</evidence>
<dbReference type="GO" id="GO:0045259">
    <property type="term" value="C:proton-transporting ATP synthase complex"/>
    <property type="evidence" value="ECO:0007669"/>
    <property type="project" value="UniProtKB-KW"/>
</dbReference>
<reference evidence="12 13" key="1">
    <citation type="submission" date="2018-09" db="EMBL/GenBank/DDBJ databases">
        <title>YIM 75000 draft genome.</title>
        <authorList>
            <person name="Tang S."/>
            <person name="Feng Y."/>
        </authorList>
    </citation>
    <scope>NUCLEOTIDE SEQUENCE [LARGE SCALE GENOMIC DNA]</scope>
    <source>
        <strain evidence="12 13">YIM 75000</strain>
    </source>
</reference>
<comment type="caution">
    <text evidence="12">The sequence shown here is derived from an EMBL/GenBank/DDBJ whole genome shotgun (WGS) entry which is preliminary data.</text>
</comment>
<dbReference type="Pfam" id="PF00231">
    <property type="entry name" value="ATP-synt"/>
    <property type="match status" value="1"/>
</dbReference>
<gene>
    <name evidence="10" type="primary">atpG</name>
    <name evidence="12" type="ORF">D5H78_04350</name>
</gene>
<dbReference type="CDD" id="cd12151">
    <property type="entry name" value="F1-ATPase_gamma"/>
    <property type="match status" value="1"/>
</dbReference>
<comment type="function">
    <text evidence="1 10">Produces ATP from ADP in the presence of a proton gradient across the membrane. The gamma chain is believed to be important in regulating ATPase activity and the flow of protons through the CF(0) complex.</text>
</comment>
<dbReference type="PROSITE" id="PS00153">
    <property type="entry name" value="ATPASE_GAMMA"/>
    <property type="match status" value="1"/>
</dbReference>
<keyword evidence="13" id="KW-1185">Reference proteome</keyword>
<evidence type="ECO:0000256" key="7">
    <source>
        <dbReference type="ARBA" id="ARBA00023136"/>
    </source>
</evidence>
<evidence type="ECO:0000256" key="8">
    <source>
        <dbReference type="ARBA" id="ARBA00023196"/>
    </source>
</evidence>
<dbReference type="HAMAP" id="MF_00815">
    <property type="entry name" value="ATP_synth_gamma_bact"/>
    <property type="match status" value="1"/>
</dbReference>
<keyword evidence="9 10" id="KW-0066">ATP synthesis</keyword>